<proteinExistence type="predicted"/>
<sequence length="129" mass="14578">MIMSSQLIIEFPMRILAEYNGGLSNLDETLDDNITWLLGRPFDENGTPFQVECLNRVPATPDCNDPLVRYNVQVEHEDARLCASQIVATLTAEGYVRGCTIRTLDGQVLHVDSDTADIQLRRQLRRDSK</sequence>
<dbReference type="EMBL" id="CP036278">
    <property type="protein sequence ID" value="QDU58404.1"/>
    <property type="molecule type" value="Genomic_DNA"/>
</dbReference>
<organism evidence="1 2">
    <name type="scientific">Aeoliella mucimassa</name>
    <dbReference type="NCBI Taxonomy" id="2527972"/>
    <lineage>
        <taxon>Bacteria</taxon>
        <taxon>Pseudomonadati</taxon>
        <taxon>Planctomycetota</taxon>
        <taxon>Planctomycetia</taxon>
        <taxon>Pirellulales</taxon>
        <taxon>Lacipirellulaceae</taxon>
        <taxon>Aeoliella</taxon>
    </lineage>
</organism>
<evidence type="ECO:0000313" key="2">
    <source>
        <dbReference type="Proteomes" id="UP000315750"/>
    </source>
</evidence>
<dbReference type="AlphaFoldDB" id="A0A518AUK9"/>
<protein>
    <submittedName>
        <fullName evidence="1">Uncharacterized protein</fullName>
    </submittedName>
</protein>
<keyword evidence="2" id="KW-1185">Reference proteome</keyword>
<gene>
    <name evidence="1" type="ORF">Pan181_46390</name>
</gene>
<evidence type="ECO:0000313" key="1">
    <source>
        <dbReference type="EMBL" id="QDU58404.1"/>
    </source>
</evidence>
<dbReference type="Proteomes" id="UP000315750">
    <property type="component" value="Chromosome"/>
</dbReference>
<reference evidence="1 2" key="1">
    <citation type="submission" date="2019-02" db="EMBL/GenBank/DDBJ databases">
        <title>Deep-cultivation of Planctomycetes and their phenomic and genomic characterization uncovers novel biology.</title>
        <authorList>
            <person name="Wiegand S."/>
            <person name="Jogler M."/>
            <person name="Boedeker C."/>
            <person name="Pinto D."/>
            <person name="Vollmers J."/>
            <person name="Rivas-Marin E."/>
            <person name="Kohn T."/>
            <person name="Peeters S.H."/>
            <person name="Heuer A."/>
            <person name="Rast P."/>
            <person name="Oberbeckmann S."/>
            <person name="Bunk B."/>
            <person name="Jeske O."/>
            <person name="Meyerdierks A."/>
            <person name="Storesund J.E."/>
            <person name="Kallscheuer N."/>
            <person name="Luecker S."/>
            <person name="Lage O.M."/>
            <person name="Pohl T."/>
            <person name="Merkel B.J."/>
            <person name="Hornburger P."/>
            <person name="Mueller R.-W."/>
            <person name="Bruemmer F."/>
            <person name="Labrenz M."/>
            <person name="Spormann A.M."/>
            <person name="Op den Camp H."/>
            <person name="Overmann J."/>
            <person name="Amann R."/>
            <person name="Jetten M.S.M."/>
            <person name="Mascher T."/>
            <person name="Medema M.H."/>
            <person name="Devos D.P."/>
            <person name="Kaster A.-K."/>
            <person name="Ovreas L."/>
            <person name="Rohde M."/>
            <person name="Galperin M.Y."/>
            <person name="Jogler C."/>
        </authorList>
    </citation>
    <scope>NUCLEOTIDE SEQUENCE [LARGE SCALE GENOMIC DNA]</scope>
    <source>
        <strain evidence="1 2">Pan181</strain>
    </source>
</reference>
<dbReference type="KEGG" id="amuc:Pan181_46390"/>
<name>A0A518AUK9_9BACT</name>
<accession>A0A518AUK9</accession>